<name>A0A561VI48_ACTTI</name>
<dbReference type="SUPFAM" id="SSF56436">
    <property type="entry name" value="C-type lectin-like"/>
    <property type="match status" value="1"/>
</dbReference>
<dbReference type="EMBL" id="VIWY01000006">
    <property type="protein sequence ID" value="TWG11292.1"/>
    <property type="molecule type" value="Genomic_DNA"/>
</dbReference>
<dbReference type="InterPro" id="IPR016187">
    <property type="entry name" value="CTDL_fold"/>
</dbReference>
<comment type="caution">
    <text evidence="2">The sequence shown here is derived from an EMBL/GenBank/DDBJ whole genome shotgun (WGS) entry which is preliminary data.</text>
</comment>
<dbReference type="InterPro" id="IPR005532">
    <property type="entry name" value="SUMF_dom"/>
</dbReference>
<keyword evidence="3" id="KW-1185">Reference proteome</keyword>
<dbReference type="RefSeq" id="WP_372443303.1">
    <property type="nucleotide sequence ID" value="NZ_BOMX01000148.1"/>
</dbReference>
<proteinExistence type="predicted"/>
<dbReference type="InterPro" id="IPR051043">
    <property type="entry name" value="Sulfatase_Mod_Factor_Kinase"/>
</dbReference>
<dbReference type="Pfam" id="PF03781">
    <property type="entry name" value="FGE-sulfatase"/>
    <property type="match status" value="1"/>
</dbReference>
<dbReference type="PANTHER" id="PTHR23150:SF19">
    <property type="entry name" value="FORMYLGLYCINE-GENERATING ENZYME"/>
    <property type="match status" value="1"/>
</dbReference>
<organism evidence="2 3">
    <name type="scientific">Actinoplanes teichomyceticus</name>
    <dbReference type="NCBI Taxonomy" id="1867"/>
    <lineage>
        <taxon>Bacteria</taxon>
        <taxon>Bacillati</taxon>
        <taxon>Actinomycetota</taxon>
        <taxon>Actinomycetes</taxon>
        <taxon>Micromonosporales</taxon>
        <taxon>Micromonosporaceae</taxon>
        <taxon>Actinoplanes</taxon>
    </lineage>
</organism>
<dbReference type="Proteomes" id="UP000320239">
    <property type="component" value="Unassembled WGS sequence"/>
</dbReference>
<feature type="domain" description="Sulfatase-modifying factor enzyme-like" evidence="1">
    <location>
        <begin position="51"/>
        <end position="239"/>
    </location>
</feature>
<evidence type="ECO:0000313" key="2">
    <source>
        <dbReference type="EMBL" id="TWG11292.1"/>
    </source>
</evidence>
<evidence type="ECO:0000259" key="1">
    <source>
        <dbReference type="Pfam" id="PF03781"/>
    </source>
</evidence>
<reference evidence="2 3" key="1">
    <citation type="submission" date="2019-06" db="EMBL/GenBank/DDBJ databases">
        <title>Sequencing the genomes of 1000 actinobacteria strains.</title>
        <authorList>
            <person name="Klenk H.-P."/>
        </authorList>
    </citation>
    <scope>NUCLEOTIDE SEQUENCE [LARGE SCALE GENOMIC DNA]</scope>
    <source>
        <strain evidence="2 3">DSM 43866</strain>
    </source>
</reference>
<gene>
    <name evidence="2" type="ORF">FHX34_10622</name>
</gene>
<sequence>MDLSLDLITVPAGEVTLTDRRTERRWTVPVAAFRLASTPVTRSAYARAGGDSSGANLPAESISWWDAIRFCNALSSLHGLTPAYRVHAAGPDSPPSPAGLVVRNAPLPSDRQVADPGITWDRDADGYRLPTEAEWEHACRAGSSGPRYGPLDEIAWYRGNSGERAHAVGGRAPNDWGLFDMLGNVWEWCWDLYDAEVYGPYRVLRGGGWFDEKWSCRASVRRRSHPTLSLDDVGFRLARNHPA</sequence>
<dbReference type="InterPro" id="IPR042095">
    <property type="entry name" value="SUMF_sf"/>
</dbReference>
<protein>
    <submittedName>
        <fullName evidence="2">Formylglycine-generating enzyme required for sulfatase activity</fullName>
    </submittedName>
</protein>
<accession>A0A561VI48</accession>
<dbReference type="GO" id="GO:0120147">
    <property type="term" value="F:formylglycine-generating oxidase activity"/>
    <property type="evidence" value="ECO:0007669"/>
    <property type="project" value="TreeGrafter"/>
</dbReference>
<dbReference type="Gene3D" id="3.90.1580.10">
    <property type="entry name" value="paralog of FGE (formylglycine-generating enzyme)"/>
    <property type="match status" value="1"/>
</dbReference>
<dbReference type="AlphaFoldDB" id="A0A561VI48"/>
<dbReference type="PANTHER" id="PTHR23150">
    <property type="entry name" value="SULFATASE MODIFYING FACTOR 1, 2"/>
    <property type="match status" value="1"/>
</dbReference>
<evidence type="ECO:0000313" key="3">
    <source>
        <dbReference type="Proteomes" id="UP000320239"/>
    </source>
</evidence>